<name>A0A1E8PNJ9_9BURK</name>
<dbReference type="InterPro" id="IPR005119">
    <property type="entry name" value="LysR_subst-bd"/>
</dbReference>
<evidence type="ECO:0000313" key="7">
    <source>
        <dbReference type="Proteomes" id="UP000092634"/>
    </source>
</evidence>
<reference evidence="6 7" key="1">
    <citation type="submission" date="2016-10" db="EMBL/GenBank/DDBJ databases">
        <title>Updated version of Genome Assembly of Janthinobacterium lividum ERGS5:01.</title>
        <authorList>
            <person name="Kumar R."/>
            <person name="Acharya V."/>
            <person name="Singh D."/>
        </authorList>
    </citation>
    <scope>NUCLEOTIDE SEQUENCE [LARGE SCALE GENOMIC DNA]</scope>
    <source>
        <strain evidence="6 7">ERGS5:01</strain>
    </source>
</reference>
<dbReference type="InterPro" id="IPR036388">
    <property type="entry name" value="WH-like_DNA-bd_sf"/>
</dbReference>
<accession>A0A1E8PNJ9</accession>
<dbReference type="SUPFAM" id="SSF53850">
    <property type="entry name" value="Periplasmic binding protein-like II"/>
    <property type="match status" value="1"/>
</dbReference>
<evidence type="ECO:0000313" key="6">
    <source>
        <dbReference type="EMBL" id="OFJ47219.1"/>
    </source>
</evidence>
<dbReference type="InterPro" id="IPR058163">
    <property type="entry name" value="LysR-type_TF_proteobact-type"/>
</dbReference>
<dbReference type="PANTHER" id="PTHR30537">
    <property type="entry name" value="HTH-TYPE TRANSCRIPTIONAL REGULATOR"/>
    <property type="match status" value="1"/>
</dbReference>
<dbReference type="Gene3D" id="3.40.190.290">
    <property type="match status" value="1"/>
</dbReference>
<keyword evidence="2" id="KW-0805">Transcription regulation</keyword>
<comment type="similarity">
    <text evidence="1">Belongs to the LysR transcriptional regulatory family.</text>
</comment>
<dbReference type="GO" id="GO:0043565">
    <property type="term" value="F:sequence-specific DNA binding"/>
    <property type="evidence" value="ECO:0007669"/>
    <property type="project" value="TreeGrafter"/>
</dbReference>
<dbReference type="Pfam" id="PF00126">
    <property type="entry name" value="HTH_1"/>
    <property type="match status" value="1"/>
</dbReference>
<dbReference type="GO" id="GO:0006351">
    <property type="term" value="P:DNA-templated transcription"/>
    <property type="evidence" value="ECO:0007669"/>
    <property type="project" value="TreeGrafter"/>
</dbReference>
<dbReference type="PANTHER" id="PTHR30537:SF72">
    <property type="entry name" value="LYSR FAMILY TRANSCRIPTIONAL REGULATOR"/>
    <property type="match status" value="1"/>
</dbReference>
<dbReference type="SUPFAM" id="SSF46785">
    <property type="entry name" value="Winged helix' DNA-binding domain"/>
    <property type="match status" value="1"/>
</dbReference>
<comment type="caution">
    <text evidence="6">The sequence shown here is derived from an EMBL/GenBank/DDBJ whole genome shotgun (WGS) entry which is preliminary data.</text>
</comment>
<sequence length="315" mass="34135">MDKIKAMQTFVRIVEANSFSKAAETLNLPRAALTATLQKLEAYLGTQLLQRTTRRLSLTPEGADYFRHCIDILKAVDTAELAFRGPEATKPRGLLRINLPNTVGRRLVMPHIAQFHAAYPDVQLQLSLTDRLIDLTQEGIDCALRVGTLQDSAFIGKQVGLMRFVTCAAPAYLARHGTPQTLADLATHMGIMHYSGRTGRAFDWDFMQGKEVLRVPMTGPIAVNDADASVACALQGLGLAQAAMYQVREHLDSGALVAVLPEHPPTPMPVSLLTPQGRLTVPKVHVFSAWITTLLAANADVQGARAIPGVSIGAR</sequence>
<dbReference type="EMBL" id="MAQB02000006">
    <property type="protein sequence ID" value="OFJ47219.1"/>
    <property type="molecule type" value="Genomic_DNA"/>
</dbReference>
<dbReference type="InterPro" id="IPR036390">
    <property type="entry name" value="WH_DNA-bd_sf"/>
</dbReference>
<keyword evidence="3" id="KW-0238">DNA-binding</keyword>
<evidence type="ECO:0000256" key="2">
    <source>
        <dbReference type="ARBA" id="ARBA00023015"/>
    </source>
</evidence>
<dbReference type="FunFam" id="1.10.10.10:FF:000001">
    <property type="entry name" value="LysR family transcriptional regulator"/>
    <property type="match status" value="1"/>
</dbReference>
<dbReference type="GO" id="GO:0003700">
    <property type="term" value="F:DNA-binding transcription factor activity"/>
    <property type="evidence" value="ECO:0007669"/>
    <property type="project" value="InterPro"/>
</dbReference>
<gene>
    <name evidence="6" type="ORF">BA896_015395</name>
</gene>
<dbReference type="Gene3D" id="1.10.10.10">
    <property type="entry name" value="Winged helix-like DNA-binding domain superfamily/Winged helix DNA-binding domain"/>
    <property type="match status" value="1"/>
</dbReference>
<feature type="domain" description="HTH lysR-type" evidence="5">
    <location>
        <begin position="1"/>
        <end position="59"/>
    </location>
</feature>
<dbReference type="CDD" id="cd08472">
    <property type="entry name" value="PBP2_CrgA_like_3"/>
    <property type="match status" value="1"/>
</dbReference>
<protein>
    <submittedName>
        <fullName evidence="6">LysR family transcriptional regulator</fullName>
    </submittedName>
</protein>
<evidence type="ECO:0000256" key="3">
    <source>
        <dbReference type="ARBA" id="ARBA00023125"/>
    </source>
</evidence>
<dbReference type="FunFam" id="3.40.190.290:FF:000001">
    <property type="entry name" value="Transcriptional regulator, LysR family"/>
    <property type="match status" value="1"/>
</dbReference>
<dbReference type="PROSITE" id="PS50931">
    <property type="entry name" value="HTH_LYSR"/>
    <property type="match status" value="1"/>
</dbReference>
<dbReference type="PRINTS" id="PR00039">
    <property type="entry name" value="HTHLYSR"/>
</dbReference>
<organism evidence="6 7">
    <name type="scientific">Janthinobacterium lividum</name>
    <dbReference type="NCBI Taxonomy" id="29581"/>
    <lineage>
        <taxon>Bacteria</taxon>
        <taxon>Pseudomonadati</taxon>
        <taxon>Pseudomonadota</taxon>
        <taxon>Betaproteobacteria</taxon>
        <taxon>Burkholderiales</taxon>
        <taxon>Oxalobacteraceae</taxon>
        <taxon>Janthinobacterium</taxon>
    </lineage>
</organism>
<dbReference type="Proteomes" id="UP000092634">
    <property type="component" value="Unassembled WGS sequence"/>
</dbReference>
<keyword evidence="4" id="KW-0804">Transcription</keyword>
<evidence type="ECO:0000256" key="4">
    <source>
        <dbReference type="ARBA" id="ARBA00023163"/>
    </source>
</evidence>
<dbReference type="AlphaFoldDB" id="A0A1E8PNJ9"/>
<evidence type="ECO:0000259" key="5">
    <source>
        <dbReference type="PROSITE" id="PS50931"/>
    </source>
</evidence>
<evidence type="ECO:0000256" key="1">
    <source>
        <dbReference type="ARBA" id="ARBA00009437"/>
    </source>
</evidence>
<proteinExistence type="inferred from homology"/>
<dbReference type="InterPro" id="IPR000847">
    <property type="entry name" value="LysR_HTH_N"/>
</dbReference>
<dbReference type="Pfam" id="PF03466">
    <property type="entry name" value="LysR_substrate"/>
    <property type="match status" value="1"/>
</dbReference>